<dbReference type="InterPro" id="IPR011650">
    <property type="entry name" value="Peptidase_M20_dimer"/>
</dbReference>
<dbReference type="InterPro" id="IPR036264">
    <property type="entry name" value="Bact_exopeptidase_dim_dom"/>
</dbReference>
<proteinExistence type="predicted"/>
<reference evidence="2 3" key="1">
    <citation type="submission" date="2020-10" db="EMBL/GenBank/DDBJ databases">
        <title>Draft genome and description of Brachybacterium epidermidis sp nov.</title>
        <authorList>
            <person name="Boxberger M."/>
            <person name="La Scola B."/>
        </authorList>
    </citation>
    <scope>NUCLEOTIDE SEQUENCE [LARGE SCALE GENOMIC DNA]</scope>
    <source>
        <strain evidence="2 3">Marseille-Q2903</strain>
    </source>
</reference>
<gene>
    <name evidence="2" type="ORF">IOE58_02830</name>
</gene>
<dbReference type="InterPro" id="IPR002933">
    <property type="entry name" value="Peptidase_M20"/>
</dbReference>
<keyword evidence="3" id="KW-1185">Reference proteome</keyword>
<dbReference type="Gene3D" id="3.40.630.10">
    <property type="entry name" value="Zn peptidases"/>
    <property type="match status" value="1"/>
</dbReference>
<evidence type="ECO:0000313" key="2">
    <source>
        <dbReference type="EMBL" id="MBE9403174.1"/>
    </source>
</evidence>
<sequence length="408" mass="43943">MSQLSDAMLETLETIDSWQEPLLKDLHQHPELSMVEERTRALVAQHLTDFGYEVHELGGGVVGVLENGEGRTVLHRADMDALPIREDSGLPYASTDTQEDLTGVVQPVMHACGHDFHVATGLGAAKLLAEHRQEWSGTVLMLFQPGEEFGDGAQTMVEDGLMDALPRPEVCLSQHVLTEPVSGKVAVAEGPVLSTSQSMTVEVFGSGSHGSMPHLGVDPVVLAAKIVTSLQTLVSRELSPQEFGVVTVGSLHAGSSPNVIPETATLQLNFRAYSEEVLQRLVEGMERIVRAECQAARSPREPRFETISQYPVTDNDPAVAAAVRDALVAHFGEDRVEQMDPATASEDFSLIPEAFGVPYCYWGFGGYAEGSEVLPNHSPHWAPDLQPTLRTGTEAAAAVILGLLADEV</sequence>
<dbReference type="NCBIfam" id="TIGR01891">
    <property type="entry name" value="amidohydrolases"/>
    <property type="match status" value="1"/>
</dbReference>
<feature type="domain" description="Peptidase M20 dimerisation" evidence="1">
    <location>
        <begin position="197"/>
        <end position="293"/>
    </location>
</feature>
<dbReference type="EMBL" id="JADEYR010000002">
    <property type="protein sequence ID" value="MBE9403174.1"/>
    <property type="molecule type" value="Genomic_DNA"/>
</dbReference>
<organism evidence="2 3">
    <name type="scientific">Brachybacterium epidermidis</name>
    <dbReference type="NCBI Taxonomy" id="2781983"/>
    <lineage>
        <taxon>Bacteria</taxon>
        <taxon>Bacillati</taxon>
        <taxon>Actinomycetota</taxon>
        <taxon>Actinomycetes</taxon>
        <taxon>Micrococcales</taxon>
        <taxon>Dermabacteraceae</taxon>
        <taxon>Brachybacterium</taxon>
    </lineage>
</organism>
<comment type="caution">
    <text evidence="2">The sequence shown here is derived from an EMBL/GenBank/DDBJ whole genome shotgun (WGS) entry which is preliminary data.</text>
</comment>
<name>A0ABR9VYA8_9MICO</name>
<dbReference type="Pfam" id="PF07687">
    <property type="entry name" value="M20_dimer"/>
    <property type="match status" value="1"/>
</dbReference>
<evidence type="ECO:0000259" key="1">
    <source>
        <dbReference type="Pfam" id="PF07687"/>
    </source>
</evidence>
<dbReference type="InterPro" id="IPR017439">
    <property type="entry name" value="Amidohydrolase"/>
</dbReference>
<evidence type="ECO:0000313" key="3">
    <source>
        <dbReference type="Proteomes" id="UP000644727"/>
    </source>
</evidence>
<protein>
    <submittedName>
        <fullName evidence="2">Amidohydrolase</fullName>
    </submittedName>
</protein>
<dbReference type="PIRSF" id="PIRSF005962">
    <property type="entry name" value="Pept_M20D_amidohydro"/>
    <property type="match status" value="1"/>
</dbReference>
<dbReference type="PANTHER" id="PTHR11014">
    <property type="entry name" value="PEPTIDASE M20 FAMILY MEMBER"/>
    <property type="match status" value="1"/>
</dbReference>
<dbReference type="Pfam" id="PF01546">
    <property type="entry name" value="Peptidase_M20"/>
    <property type="match status" value="1"/>
</dbReference>
<dbReference type="RefSeq" id="WP_193864941.1">
    <property type="nucleotide sequence ID" value="NZ_JADEYR010000002.1"/>
</dbReference>
<accession>A0ABR9VYA8</accession>
<dbReference type="Gene3D" id="3.30.70.360">
    <property type="match status" value="1"/>
</dbReference>
<dbReference type="PANTHER" id="PTHR11014:SF63">
    <property type="entry name" value="METALLOPEPTIDASE, PUTATIVE (AFU_ORTHOLOGUE AFUA_6G09600)-RELATED"/>
    <property type="match status" value="1"/>
</dbReference>
<dbReference type="Proteomes" id="UP000644727">
    <property type="component" value="Unassembled WGS sequence"/>
</dbReference>
<dbReference type="SUPFAM" id="SSF53187">
    <property type="entry name" value="Zn-dependent exopeptidases"/>
    <property type="match status" value="1"/>
</dbReference>
<dbReference type="SUPFAM" id="SSF55031">
    <property type="entry name" value="Bacterial exopeptidase dimerisation domain"/>
    <property type="match status" value="1"/>
</dbReference>